<evidence type="ECO:0000259" key="2">
    <source>
        <dbReference type="Pfam" id="PF14488"/>
    </source>
</evidence>
<sequence length="278" mass="32377">MVGRYTAMIALLLCSIAVQANVVIYQPLNSDSELTKGQWQEIMLQLRERQIDTIALQWSQHEHSQFIDEDGRSRLQQLFHQANAQGLKIVVGLYHENSYYQRIQQQPRALHFYLRGLYNRHLDVARRWQAFTKLPAFAGWYISDEIDDLNWQSHAKQQLLIDYLSALNDQLATLAPAKPVYISSFYAGHSSPRQYAYLLERLAQHTDLELLWQDGVGTQVLSSDQRQAVQKYVCQKGSHIHVIAEIFNESVEHRLSGECRPSWFFSLRYMLPNYFASE</sequence>
<dbReference type="InterPro" id="IPR027849">
    <property type="entry name" value="DUF4434"/>
</dbReference>
<dbReference type="Gene3D" id="3.20.20.80">
    <property type="entry name" value="Glycosidases"/>
    <property type="match status" value="1"/>
</dbReference>
<comment type="caution">
    <text evidence="3">The sequence shown here is derived from an EMBL/GenBank/DDBJ whole genome shotgun (WGS) entry which is preliminary data.</text>
</comment>
<organism evidence="3 4">
    <name type="scientific">Pseudoalteromonas ruthenica</name>
    <dbReference type="NCBI Taxonomy" id="151081"/>
    <lineage>
        <taxon>Bacteria</taxon>
        <taxon>Pseudomonadati</taxon>
        <taxon>Pseudomonadota</taxon>
        <taxon>Gammaproteobacteria</taxon>
        <taxon>Alteromonadales</taxon>
        <taxon>Pseudoalteromonadaceae</taxon>
        <taxon>Pseudoalteromonas</taxon>
    </lineage>
</organism>
<dbReference type="AlphaFoldDB" id="A0A0F4PL48"/>
<accession>A0A0F4PL48</accession>
<dbReference type="PATRIC" id="fig|151081.8.peg.2887"/>
<dbReference type="InterPro" id="IPR017853">
    <property type="entry name" value="GH"/>
</dbReference>
<name>A0A0F4PL48_9GAMM</name>
<dbReference type="EMBL" id="JXXZ01000006">
    <property type="protein sequence ID" value="KJZ00395.1"/>
    <property type="molecule type" value="Genomic_DNA"/>
</dbReference>
<dbReference type="RefSeq" id="WP_045980031.1">
    <property type="nucleotide sequence ID" value="NZ_JXXY01000015.1"/>
</dbReference>
<protein>
    <recommendedName>
        <fullName evidence="2">DUF4434 domain-containing protein</fullName>
    </recommendedName>
</protein>
<evidence type="ECO:0000313" key="3">
    <source>
        <dbReference type="EMBL" id="KJZ00395.1"/>
    </source>
</evidence>
<dbReference type="eggNOG" id="ENOG502Z8FS">
    <property type="taxonomic scope" value="Bacteria"/>
</dbReference>
<feature type="signal peptide" evidence="1">
    <location>
        <begin position="1"/>
        <end position="20"/>
    </location>
</feature>
<proteinExistence type="predicted"/>
<reference evidence="3 4" key="1">
    <citation type="journal article" date="2015" name="BMC Genomics">
        <title>Genome mining reveals unlocked bioactive potential of marine Gram-negative bacteria.</title>
        <authorList>
            <person name="Machado H."/>
            <person name="Sonnenschein E.C."/>
            <person name="Melchiorsen J."/>
            <person name="Gram L."/>
        </authorList>
    </citation>
    <scope>NUCLEOTIDE SEQUENCE [LARGE SCALE GENOMIC DNA]</scope>
    <source>
        <strain evidence="3 4">S3137</strain>
    </source>
</reference>
<gene>
    <name evidence="3" type="ORF">TW72_06795</name>
</gene>
<feature type="chain" id="PRO_5002474284" description="DUF4434 domain-containing protein" evidence="1">
    <location>
        <begin position="21"/>
        <end position="278"/>
    </location>
</feature>
<evidence type="ECO:0000313" key="4">
    <source>
        <dbReference type="Proteomes" id="UP000033664"/>
    </source>
</evidence>
<keyword evidence="1" id="KW-0732">Signal</keyword>
<dbReference type="Pfam" id="PF14488">
    <property type="entry name" value="DUF4434"/>
    <property type="match status" value="1"/>
</dbReference>
<keyword evidence="4" id="KW-1185">Reference proteome</keyword>
<feature type="domain" description="DUF4434" evidence="2">
    <location>
        <begin position="24"/>
        <end position="232"/>
    </location>
</feature>
<dbReference type="OrthoDB" id="7344472at2"/>
<dbReference type="SUPFAM" id="SSF51445">
    <property type="entry name" value="(Trans)glycosidases"/>
    <property type="match status" value="1"/>
</dbReference>
<evidence type="ECO:0000256" key="1">
    <source>
        <dbReference type="SAM" id="SignalP"/>
    </source>
</evidence>
<dbReference type="Proteomes" id="UP000033664">
    <property type="component" value="Unassembled WGS sequence"/>
</dbReference>
<dbReference type="GeneID" id="58228189"/>